<dbReference type="KEGG" id="vg:28800789"/>
<feature type="region of interest" description="Disordered" evidence="1">
    <location>
        <begin position="1253"/>
        <end position="1303"/>
    </location>
</feature>
<evidence type="ECO:0000313" key="3">
    <source>
        <dbReference type="EMBL" id="ANA85412.1"/>
    </source>
</evidence>
<feature type="transmembrane region" description="Helical" evidence="2">
    <location>
        <begin position="732"/>
        <end position="757"/>
    </location>
</feature>
<feature type="compositionally biased region" description="Polar residues" evidence="1">
    <location>
        <begin position="1275"/>
        <end position="1303"/>
    </location>
</feature>
<name>A0A160DCR5_9CAUD</name>
<dbReference type="EMBL" id="KU998235">
    <property type="protein sequence ID" value="ANA85412.1"/>
    <property type="molecule type" value="Genomic_DNA"/>
</dbReference>
<feature type="transmembrane region" description="Helical" evidence="2">
    <location>
        <begin position="186"/>
        <end position="208"/>
    </location>
</feature>
<keyword evidence="2" id="KW-0472">Membrane</keyword>
<dbReference type="Proteomes" id="UP000203985">
    <property type="component" value="Segment"/>
</dbReference>
<feature type="compositionally biased region" description="Low complexity" evidence="1">
    <location>
        <begin position="1429"/>
        <end position="1466"/>
    </location>
</feature>
<sequence length="1704" mass="178013">MNNMGYATLQVFPSLRDISRNATRQLRAKLAGAGRDAGNDYGRGVADGVDRGLRSVDATRAGREQGHRFGQGFIAGARSGIRGIVAGFAFANTAVNSMIRNVGTAATLIGLASRAARGLSISLLAGATAVHALSSAGLAKLAGVLKIVAAVAGRVAREISRVTAALLALRAVASLVGTLTRMGRALGMITVGSAVALGALSALTPVVAALGSALLTVAGVAGGAAVAGLSALGAAAATVKLGLFGVGDAFKSMGKAATGGGTSAADTAKQVKQAQGQLTRAVKDERDAQKDVGRARDDARKKLRDLNFELRGAALSEKDASLSLREAQADLAAGDFQTATERERAVLRVQEAELRLAEVRKDNGDLAQSAADARSKGVEGSDEVVTAQERLADATRSVKDAQDSLNEARNPQASGGGGSDPFAEAMAKLSTNAQQTMLAVRGVRPEWENLRKSVQDSMFAGISDQVRPLADQWFPKLGDSMRAVAGGFNQGARSAMGWLQSTQGIDVVSTWMGTASSMAAGLGRAVGNIVPGLAAIGAGAGQAFGPLSSGLGESVKQFSDWLVRTQQSGRMAEYFRTSMATLSQVFRNVAAVVGPVLSAFRQLGETSAAGLAPGLQSVGQAIAQATPGLMAMAERLMPALGQALSNIAPIIPGIVQAFTPWATVLSVMAPHIATVMSHLGPMAPVLLTLAITVKAITTAMIAYNAVMAIASVAQGVFFAATGRSTAGLQGNLIALAAHRVAMLAGAVASGLFGAALAIATSPITWIIVAIGALIAGLVLFFTKTEIGRKIWETVWNGIKAAVAAVWSWLQTTVWPAMMAAFRAIGAVAMWLWQNVIDPAWNGIKAAIGVAWTLIKGYFSVWMAVIRTLAGVVMWLWNNVVSPAFNGIKAVIGFVWGGIKFYFDAFMAVLRVIGGVANWLWQNVMVPVWNGIKATIEGFWNGVQAVFGWIGDRFRSIGRVAGEAKDLVVSHFNAVVDFVKGLPARIANVARGMWDGIKDTFRSALNWIIQKWNDFSFSLKVPDYVPYFGGKGFTIDTPNLPMLAGGGVVGGAGGARRDSNGRLTGPGTGTSDSIYGVNHLGIPVVRVANEETVVTAGASRVPGNARVMAAMNAGARFDLPGYAGGGALPKTLDGYTTPDGINGGTVTFGNISGNGVTTGIQLSMWDHLRQKFPDIKLFSATRTVQTEGHPDFHNAGKAIDISPMQQVADHIANTFGPRVLELYWDPGPNMDEGKPAGAIGGHSDHVHWAMDEIIAPPKPPAPEVGPPGAVPEQAPQVPQSAPTTPESSQAPASSPTGSGETSISGRLGAVAKSAVEEQVRDAFGVISLNDSPGWLTALSKLEETGSGGKWVPVKSVKDSEAELKVAADALAIAEEKRRKLPAGADQAAKDAADAEVAGAQKRLRAAQDMLREARTNPKGRRWVPTGQEQAPSTAAPSTTLTDPNAAAPAPGAAVPPGQAPAPQAAPAKKQIPGVGDLTNASPPAMMARAIVGEAQKRGFSWTDSVATVSTGMGESGLRMVYHPNGLWGGIFQQDSSYPGRDNPNTNIGEFFNRLQGKRHPDIWKRIFWLQQRPGEPDADTAFANGRKAYMDEIKAPRSDAEAMVRGIVAPELFDTGGRLSPGAHLVANARQNDETILPQSPEQVFGQLDAAIRSIEDFANGGAPRTVNNYVTHATFRDEDEYYRQARRRAQVGMAQHSGGRVLRG</sequence>
<reference evidence="3 4" key="1">
    <citation type="submission" date="2016-03" db="EMBL/GenBank/DDBJ databases">
        <authorList>
            <person name="Montgomery M.T."/>
            <person name="Guerrero C.A."/>
            <person name="Mavrich T.N."/>
            <person name="Pope W.H."/>
            <person name="Garlena R.A."/>
            <person name="Russell D.A."/>
            <person name="Jacobs-Sera D."/>
            <person name="Hendrix R.W."/>
            <person name="Hatfull G.F."/>
        </authorList>
    </citation>
    <scope>NUCLEOTIDE SEQUENCE [LARGE SCALE GENOMIC DNA]</scope>
</reference>
<evidence type="ECO:0000313" key="4">
    <source>
        <dbReference type="Proteomes" id="UP000203985"/>
    </source>
</evidence>
<feature type="compositionally biased region" description="Basic and acidic residues" evidence="1">
    <location>
        <begin position="390"/>
        <end position="402"/>
    </location>
</feature>
<proteinExistence type="predicted"/>
<evidence type="ECO:0000256" key="1">
    <source>
        <dbReference type="SAM" id="MobiDB-lite"/>
    </source>
</evidence>
<feature type="transmembrane region" description="Helical" evidence="2">
    <location>
        <begin position="763"/>
        <end position="781"/>
    </location>
</feature>
<feature type="region of interest" description="Disordered" evidence="1">
    <location>
        <begin position="365"/>
        <end position="420"/>
    </location>
</feature>
<protein>
    <submittedName>
        <fullName evidence="3">Tape measure protein</fullName>
    </submittedName>
</protein>
<keyword evidence="4" id="KW-1185">Reference proteome</keyword>
<dbReference type="RefSeq" id="YP_009275584.1">
    <property type="nucleotide sequence ID" value="NC_030930.1"/>
</dbReference>
<keyword evidence="2" id="KW-0812">Transmembrane</keyword>
<feature type="compositionally biased region" description="Pro residues" evidence="1">
    <location>
        <begin position="1255"/>
        <end position="1268"/>
    </location>
</feature>
<gene>
    <name evidence="3" type="primary">17</name>
    <name evidence="3" type="ORF">BOWSER_17</name>
</gene>
<feature type="transmembrane region" description="Helical" evidence="2">
    <location>
        <begin position="214"/>
        <end position="243"/>
    </location>
</feature>
<accession>A0A160DCR5</accession>
<organism evidence="3 4">
    <name type="scientific">Gordonia phage Bowser</name>
    <dbReference type="NCBI Taxonomy" id="1838063"/>
    <lineage>
        <taxon>Viruses</taxon>
        <taxon>Duplodnaviria</taxon>
        <taxon>Heunggongvirae</taxon>
        <taxon>Uroviricota</taxon>
        <taxon>Caudoviricetes</taxon>
        <taxon>Bowservirus</taxon>
        <taxon>Bowservirus bowser</taxon>
    </lineage>
</organism>
<evidence type="ECO:0000256" key="2">
    <source>
        <dbReference type="SAM" id="Phobius"/>
    </source>
</evidence>
<feature type="compositionally biased region" description="Polar residues" evidence="1">
    <location>
        <begin position="403"/>
        <end position="413"/>
    </location>
</feature>
<keyword evidence="2" id="KW-1133">Transmembrane helix</keyword>
<dbReference type="GeneID" id="28800789"/>
<feature type="region of interest" description="Disordered" evidence="1">
    <location>
        <begin position="1410"/>
        <end position="1479"/>
    </location>
</feature>
<feature type="transmembrane region" description="Helical" evidence="2">
    <location>
        <begin position="701"/>
        <end position="720"/>
    </location>
</feature>